<feature type="domain" description="HTH cro/C1-type" evidence="3">
    <location>
        <begin position="12"/>
        <end position="67"/>
    </location>
</feature>
<dbReference type="InterPro" id="IPR050807">
    <property type="entry name" value="TransReg_Diox_bact_type"/>
</dbReference>
<dbReference type="GO" id="GO:0003700">
    <property type="term" value="F:DNA-binding transcription factor activity"/>
    <property type="evidence" value="ECO:0007669"/>
    <property type="project" value="TreeGrafter"/>
</dbReference>
<proteinExistence type="predicted"/>
<accession>A0A3P3XKX9</accession>
<dbReference type="SUPFAM" id="SSF47413">
    <property type="entry name" value="lambda repressor-like DNA-binding domains"/>
    <property type="match status" value="1"/>
</dbReference>
<evidence type="ECO:0000313" key="4">
    <source>
        <dbReference type="EMBL" id="SLM15097.1"/>
    </source>
</evidence>
<dbReference type="Gene3D" id="1.10.260.40">
    <property type="entry name" value="lambda repressor-like DNA-binding domains"/>
    <property type="match status" value="1"/>
</dbReference>
<dbReference type="SMART" id="SM00530">
    <property type="entry name" value="HTH_XRE"/>
    <property type="match status" value="1"/>
</dbReference>
<dbReference type="CDD" id="cd00093">
    <property type="entry name" value="HTH_XRE"/>
    <property type="match status" value="1"/>
</dbReference>
<dbReference type="GO" id="GO:0003677">
    <property type="term" value="F:DNA binding"/>
    <property type="evidence" value="ECO:0007669"/>
    <property type="project" value="UniProtKB-KW"/>
</dbReference>
<dbReference type="AlphaFoldDB" id="A0A3P3XKX9"/>
<dbReference type="InterPro" id="IPR010982">
    <property type="entry name" value="Lambda_DNA-bd_dom_sf"/>
</dbReference>
<evidence type="ECO:0000256" key="1">
    <source>
        <dbReference type="ARBA" id="ARBA00023125"/>
    </source>
</evidence>
<feature type="region of interest" description="Disordered" evidence="2">
    <location>
        <begin position="95"/>
        <end position="118"/>
    </location>
</feature>
<protein>
    <recommendedName>
        <fullName evidence="3">HTH cro/C1-type domain-containing protein</fullName>
    </recommendedName>
</protein>
<dbReference type="PANTHER" id="PTHR46797">
    <property type="entry name" value="HTH-TYPE TRANSCRIPTIONAL REGULATOR"/>
    <property type="match status" value="1"/>
</dbReference>
<dbReference type="PANTHER" id="PTHR46797:SF1">
    <property type="entry name" value="METHYLPHOSPHONATE SYNTHASE"/>
    <property type="match status" value="1"/>
</dbReference>
<dbReference type="InterPro" id="IPR001387">
    <property type="entry name" value="Cro/C1-type_HTH"/>
</dbReference>
<name>A0A3P3XKX9_9SPIR</name>
<organism evidence="4">
    <name type="scientific">uncultured spirochete</name>
    <dbReference type="NCBI Taxonomy" id="156406"/>
    <lineage>
        <taxon>Bacteria</taxon>
        <taxon>Pseudomonadati</taxon>
        <taxon>Spirochaetota</taxon>
        <taxon>Spirochaetia</taxon>
        <taxon>Spirochaetales</taxon>
        <taxon>environmental samples</taxon>
    </lineage>
</organism>
<dbReference type="EMBL" id="FWDM01000033">
    <property type="protein sequence ID" value="SLM15097.1"/>
    <property type="molecule type" value="Genomic_DNA"/>
</dbReference>
<gene>
    <name evidence="4" type="ORF">SPIROBIBN47_390002</name>
</gene>
<reference evidence="4" key="1">
    <citation type="submission" date="2017-02" db="EMBL/GenBank/DDBJ databases">
        <authorList>
            <person name="Regsiter A."/>
            <person name="William W."/>
        </authorList>
    </citation>
    <scope>NUCLEOTIDE SEQUENCE</scope>
    <source>
        <strain evidence="4">Bib</strain>
    </source>
</reference>
<dbReference type="PROSITE" id="PS50943">
    <property type="entry name" value="HTH_CROC1"/>
    <property type="match status" value="1"/>
</dbReference>
<evidence type="ECO:0000259" key="3">
    <source>
        <dbReference type="PROSITE" id="PS50943"/>
    </source>
</evidence>
<sequence length="118" mass="13857">MDYVRYCLASNLRLRRAILQMSQEELAQRADLSPGFIANIETGRNFPSSKAILKISAALKIEPWKLFLDPQKQDLFFTRDEIFQWFEDSRKRLFGYPQNPEEEQKGKNRPEDSTSPED</sequence>
<dbReference type="GO" id="GO:0005829">
    <property type="term" value="C:cytosol"/>
    <property type="evidence" value="ECO:0007669"/>
    <property type="project" value="TreeGrafter"/>
</dbReference>
<keyword evidence="1" id="KW-0238">DNA-binding</keyword>
<feature type="compositionally biased region" description="Basic and acidic residues" evidence="2">
    <location>
        <begin position="102"/>
        <end position="112"/>
    </location>
</feature>
<evidence type="ECO:0000256" key="2">
    <source>
        <dbReference type="SAM" id="MobiDB-lite"/>
    </source>
</evidence>
<dbReference type="Pfam" id="PF01381">
    <property type="entry name" value="HTH_3"/>
    <property type="match status" value="1"/>
</dbReference>